<evidence type="ECO:0000313" key="2">
    <source>
        <dbReference type="EMBL" id="SCL83171.1"/>
    </source>
</evidence>
<dbReference type="NCBIfam" id="TIGR01590">
    <property type="entry name" value="yir-bir-cir_Pla"/>
    <property type="match status" value="1"/>
</dbReference>
<dbReference type="Pfam" id="PF06022">
    <property type="entry name" value="Cir_Bir_Yir"/>
    <property type="match status" value="1"/>
</dbReference>
<proteinExistence type="predicted"/>
<keyword evidence="1" id="KW-1133">Transmembrane helix</keyword>
<protein>
    <submittedName>
        <fullName evidence="2">CIR protein</fullName>
    </submittedName>
</protein>
<reference evidence="2 3" key="1">
    <citation type="submission" date="2016-08" db="EMBL/GenBank/DDBJ databases">
        <authorList>
            <consortium name="Pathogen Informatics"/>
        </authorList>
    </citation>
    <scope>NUCLEOTIDE SEQUENCE [LARGE SCALE GENOMIC DNA]</scope>
    <source>
        <strain evidence="2 3">DK</strain>
    </source>
</reference>
<keyword evidence="1" id="KW-0472">Membrane</keyword>
<organism evidence="2 3">
    <name type="scientific">Plasmodium chabaudi adami</name>
    <dbReference type="NCBI Taxonomy" id="5826"/>
    <lineage>
        <taxon>Eukaryota</taxon>
        <taxon>Sar</taxon>
        <taxon>Alveolata</taxon>
        <taxon>Apicomplexa</taxon>
        <taxon>Aconoidasida</taxon>
        <taxon>Haemosporida</taxon>
        <taxon>Plasmodiidae</taxon>
        <taxon>Plasmodium</taxon>
        <taxon>Plasmodium (Vinckeia)</taxon>
    </lineage>
</organism>
<accession>A0A1D3L728</accession>
<keyword evidence="1" id="KW-0812">Transmembrane</keyword>
<name>A0A1D3L728_PLACE</name>
<sequence>MIKELCEAFKDIDELIKVEKIGKGIHIKDNKILNFYCPSYVNGEGGQCIGYNEIVNSGFISLLEKFNNFDNGRNLESERRVQYAILWLGYKLNQYSNTNFTILNDFYTKIEDNVKYIRHITGNETYKSYKDNIDKKEDLMNMSINIISKFYEAFEILCKMYTACNENNQKCTNCLKEAQNFAKKYEELNGDPNNIEDSSYTQILSTLSNDYEKLKKECSNGQSINFPSLPNITPKKSSPKKSIESYGQTSIDNSVQVSEATASSSSIANKLIPGLLIFAAIPVFLGIAYKYSLFGFDKQRHRQYLREKIKKIKKKMNNYI</sequence>
<dbReference type="AlphaFoldDB" id="A0A1D3L728"/>
<evidence type="ECO:0000313" key="3">
    <source>
        <dbReference type="Proteomes" id="UP000195879"/>
    </source>
</evidence>
<gene>
    <name evidence="2" type="ORF">PCHDK_000492400</name>
</gene>
<dbReference type="InterPro" id="IPR006477">
    <property type="entry name" value="Yir_bir_cir"/>
</dbReference>
<evidence type="ECO:0000256" key="1">
    <source>
        <dbReference type="SAM" id="Phobius"/>
    </source>
</evidence>
<dbReference type="EMBL" id="FMIO01000020">
    <property type="protein sequence ID" value="SCL83171.1"/>
    <property type="molecule type" value="Genomic_DNA"/>
</dbReference>
<dbReference type="Proteomes" id="UP000195879">
    <property type="component" value="Unassembled WGS sequence"/>
</dbReference>
<feature type="transmembrane region" description="Helical" evidence="1">
    <location>
        <begin position="271"/>
        <end position="292"/>
    </location>
</feature>